<dbReference type="SUPFAM" id="SSF54106">
    <property type="entry name" value="LysM domain"/>
    <property type="match status" value="1"/>
</dbReference>
<dbReference type="AlphaFoldDB" id="A0A150KI76"/>
<keyword evidence="2 4" id="KW-0378">Hydrolase</keyword>
<keyword evidence="3 4" id="KW-0326">Glycosidase</keyword>
<organism evidence="6 7">
    <name type="scientific">Heyndrickxia coagulans</name>
    <name type="common">Weizmannia coagulans</name>
    <dbReference type="NCBI Taxonomy" id="1398"/>
    <lineage>
        <taxon>Bacteria</taxon>
        <taxon>Bacillati</taxon>
        <taxon>Bacillota</taxon>
        <taxon>Bacilli</taxon>
        <taxon>Bacillales</taxon>
        <taxon>Bacillaceae</taxon>
        <taxon>Heyndrickxia</taxon>
    </lineage>
</organism>
<comment type="caution">
    <text evidence="6">The sequence shown here is derived from an EMBL/GenBank/DDBJ whole genome shotgun (WGS) entry which is preliminary data.</text>
</comment>
<dbReference type="Gene3D" id="2.30.30.40">
    <property type="entry name" value="SH3 Domains"/>
    <property type="match status" value="1"/>
</dbReference>
<dbReference type="InterPro" id="IPR036779">
    <property type="entry name" value="LysM_dom_sf"/>
</dbReference>
<dbReference type="EMBL" id="LQYI01000021">
    <property type="protein sequence ID" value="KYC72284.1"/>
    <property type="molecule type" value="Genomic_DNA"/>
</dbReference>
<dbReference type="SMART" id="SM00287">
    <property type="entry name" value="SH3b"/>
    <property type="match status" value="1"/>
</dbReference>
<comment type="catalytic activity">
    <reaction evidence="4">
        <text>Hydrolysis of (1-&gt;4)-beta-linkages between N-acetylmuramic acid and N-acetyl-D-glucosamine residues in a peptidoglycan and between N-acetyl-D-glucosamine residues in chitodextrins.</text>
        <dbReference type="EC" id="3.2.1.17"/>
    </reaction>
</comment>
<dbReference type="InterPro" id="IPR008270">
    <property type="entry name" value="Glyco_hydro_25_AS"/>
</dbReference>
<proteinExistence type="inferred from homology"/>
<evidence type="ECO:0000256" key="1">
    <source>
        <dbReference type="ARBA" id="ARBA00010646"/>
    </source>
</evidence>
<dbReference type="SMART" id="SM00641">
    <property type="entry name" value="Glyco_25"/>
    <property type="match status" value="1"/>
</dbReference>
<dbReference type="GO" id="GO:0016998">
    <property type="term" value="P:cell wall macromolecule catabolic process"/>
    <property type="evidence" value="ECO:0007669"/>
    <property type="project" value="InterPro"/>
</dbReference>
<evidence type="ECO:0000313" key="7">
    <source>
        <dbReference type="Proteomes" id="UP000075304"/>
    </source>
</evidence>
<dbReference type="PROSITE" id="PS51904">
    <property type="entry name" value="GLYCOSYL_HYDROL_F25_2"/>
    <property type="match status" value="1"/>
</dbReference>
<sequence>MIGFDIYHGNGNVDFKKAYAAGYRIVMVKATEGTTFKDPKFTSNVKAAKKAGFKVGAYHFARFTSPAVARAEARHFYSVIKSYLKYMDERIALDLEVNHAGKQLVASMAAFFDEMKKLTQHKLMLYSMGYFYLTNLKGHHDGIPLWYARYASIPIGVSNYYMWQKSQTGKVPGISGYVDLNETGPDYPSTVQATVKKAASTVKAATTVKAAVKTTPYYVTASKLNIRKSPGGAILGHLNHGDRVQVLGISAGWAKLKSGNKAVYVSAKYLSKSKTVTAKKPVKKAAPAHVYHTVKAGDTVDALAKKYGSSIKQIKTWNKLDSKYTIYVGKKIRVK</sequence>
<protein>
    <recommendedName>
        <fullName evidence="4">Lysozyme</fullName>
        <ecNumber evidence="4">3.2.1.17</ecNumber>
    </recommendedName>
</protein>
<evidence type="ECO:0000259" key="5">
    <source>
        <dbReference type="PROSITE" id="PS51782"/>
    </source>
</evidence>
<dbReference type="Proteomes" id="UP000075304">
    <property type="component" value="Unassembled WGS sequence"/>
</dbReference>
<evidence type="ECO:0000313" key="6">
    <source>
        <dbReference type="EMBL" id="KYC72284.1"/>
    </source>
</evidence>
<evidence type="ECO:0000256" key="2">
    <source>
        <dbReference type="ARBA" id="ARBA00022801"/>
    </source>
</evidence>
<dbReference type="CDD" id="cd00599">
    <property type="entry name" value="GH25_muramidase"/>
    <property type="match status" value="1"/>
</dbReference>
<dbReference type="PANTHER" id="PTHR34135">
    <property type="entry name" value="LYSOZYME"/>
    <property type="match status" value="1"/>
</dbReference>
<dbReference type="PANTHER" id="PTHR34135:SF2">
    <property type="entry name" value="LYSOZYME"/>
    <property type="match status" value="1"/>
</dbReference>
<dbReference type="Pfam" id="PF08239">
    <property type="entry name" value="SH3_3"/>
    <property type="match status" value="1"/>
</dbReference>
<dbReference type="CDD" id="cd00118">
    <property type="entry name" value="LysM"/>
    <property type="match status" value="1"/>
</dbReference>
<dbReference type="Pfam" id="PF01183">
    <property type="entry name" value="Glyco_hydro_25"/>
    <property type="match status" value="1"/>
</dbReference>
<name>A0A150KI76_HEYCO</name>
<dbReference type="PROSITE" id="PS00953">
    <property type="entry name" value="GLYCOSYL_HYDROL_F25_1"/>
    <property type="match status" value="1"/>
</dbReference>
<dbReference type="Pfam" id="PF01476">
    <property type="entry name" value="LysM"/>
    <property type="match status" value="1"/>
</dbReference>
<dbReference type="GO" id="GO:0009253">
    <property type="term" value="P:peptidoglycan catabolic process"/>
    <property type="evidence" value="ECO:0007669"/>
    <property type="project" value="InterPro"/>
</dbReference>
<gene>
    <name evidence="6" type="ORF">B4099_3646</name>
</gene>
<feature type="domain" description="LysM" evidence="5">
    <location>
        <begin position="290"/>
        <end position="334"/>
    </location>
</feature>
<evidence type="ECO:0000256" key="4">
    <source>
        <dbReference type="RuleBase" id="RU361176"/>
    </source>
</evidence>
<reference evidence="6 7" key="1">
    <citation type="submission" date="2016-01" db="EMBL/GenBank/DDBJ databases">
        <title>Genome Sequences of Twelve Sporeforming Bacillus Species Isolated from Foods.</title>
        <authorList>
            <person name="Berendsen E.M."/>
            <person name="Wells-Bennik M.H."/>
            <person name="Krawcyk A.O."/>
            <person name="De Jong A."/>
            <person name="Holsappel S."/>
            <person name="Eijlander R.T."/>
            <person name="Kuipers O.P."/>
        </authorList>
    </citation>
    <scope>NUCLEOTIDE SEQUENCE [LARGE SCALE GENOMIC DNA]</scope>
    <source>
        <strain evidence="6 7">B4099</strain>
    </source>
</reference>
<dbReference type="InterPro" id="IPR003646">
    <property type="entry name" value="SH3-like_bac-type"/>
</dbReference>
<dbReference type="RefSeq" id="WP_061574362.1">
    <property type="nucleotide sequence ID" value="NZ_LQYI01000021.1"/>
</dbReference>
<dbReference type="PATRIC" id="fig|1398.25.peg.1492"/>
<dbReference type="InterPro" id="IPR018077">
    <property type="entry name" value="Glyco_hydro_fam25_subgr"/>
</dbReference>
<dbReference type="EC" id="3.2.1.17" evidence="4"/>
<dbReference type="SUPFAM" id="SSF51445">
    <property type="entry name" value="(Trans)glycosidases"/>
    <property type="match status" value="1"/>
</dbReference>
<dbReference type="GO" id="GO:0003796">
    <property type="term" value="F:lysozyme activity"/>
    <property type="evidence" value="ECO:0007669"/>
    <property type="project" value="UniProtKB-EC"/>
</dbReference>
<dbReference type="Gene3D" id="3.20.20.80">
    <property type="entry name" value="Glycosidases"/>
    <property type="match status" value="1"/>
</dbReference>
<dbReference type="InterPro" id="IPR018392">
    <property type="entry name" value="LysM"/>
</dbReference>
<dbReference type="InterPro" id="IPR002053">
    <property type="entry name" value="Glyco_hydro_25"/>
</dbReference>
<evidence type="ECO:0000256" key="3">
    <source>
        <dbReference type="ARBA" id="ARBA00023295"/>
    </source>
</evidence>
<dbReference type="SMART" id="SM00257">
    <property type="entry name" value="LysM"/>
    <property type="match status" value="1"/>
</dbReference>
<dbReference type="GO" id="GO:0016052">
    <property type="term" value="P:carbohydrate catabolic process"/>
    <property type="evidence" value="ECO:0007669"/>
    <property type="project" value="TreeGrafter"/>
</dbReference>
<dbReference type="Gene3D" id="3.10.350.10">
    <property type="entry name" value="LysM domain"/>
    <property type="match status" value="1"/>
</dbReference>
<comment type="similarity">
    <text evidence="1 4">Belongs to the glycosyl hydrolase 25 family.</text>
</comment>
<dbReference type="InterPro" id="IPR017853">
    <property type="entry name" value="GH"/>
</dbReference>
<dbReference type="PROSITE" id="PS51782">
    <property type="entry name" value="LYSM"/>
    <property type="match status" value="1"/>
</dbReference>
<accession>A0A150KI76</accession>